<accession>A0A839QJ78</accession>
<evidence type="ECO:0000313" key="1">
    <source>
        <dbReference type="EMBL" id="MBB2994595.1"/>
    </source>
</evidence>
<dbReference type="EMBL" id="JACHVS010000001">
    <property type="protein sequence ID" value="MBB2994595.1"/>
    <property type="molecule type" value="Genomic_DNA"/>
</dbReference>
<comment type="caution">
    <text evidence="1">The sequence shown here is derived from an EMBL/GenBank/DDBJ whole genome shotgun (WGS) entry which is preliminary data.</text>
</comment>
<reference evidence="1 2" key="1">
    <citation type="submission" date="2020-08" db="EMBL/GenBank/DDBJ databases">
        <title>Sequencing the genomes of 1000 actinobacteria strains.</title>
        <authorList>
            <person name="Klenk H.-P."/>
        </authorList>
    </citation>
    <scope>NUCLEOTIDE SEQUENCE [LARGE SCALE GENOMIC DNA]</scope>
    <source>
        <strain evidence="1 2">DSM 22826</strain>
    </source>
</reference>
<evidence type="ECO:0000313" key="2">
    <source>
        <dbReference type="Proteomes" id="UP000523000"/>
    </source>
</evidence>
<keyword evidence="2" id="KW-1185">Reference proteome</keyword>
<dbReference type="Proteomes" id="UP000523000">
    <property type="component" value="Unassembled WGS sequence"/>
</dbReference>
<gene>
    <name evidence="1" type="ORF">E9229_000786</name>
</gene>
<name>A0A839QJ78_9MICC</name>
<proteinExistence type="predicted"/>
<organism evidence="1 2">
    <name type="scientific">Paeniglutamicibacter cryotolerans</name>
    <dbReference type="NCBI Taxonomy" id="670079"/>
    <lineage>
        <taxon>Bacteria</taxon>
        <taxon>Bacillati</taxon>
        <taxon>Actinomycetota</taxon>
        <taxon>Actinomycetes</taxon>
        <taxon>Micrococcales</taxon>
        <taxon>Micrococcaceae</taxon>
        <taxon>Paeniglutamicibacter</taxon>
    </lineage>
</organism>
<protein>
    <submittedName>
        <fullName evidence="1">Uncharacterized protein</fullName>
    </submittedName>
</protein>
<sequence>MIVQYAVGWREAFEARSGIAVALYTAAAFLPQAWSSFSEGCLPTG</sequence>
<dbReference type="AlphaFoldDB" id="A0A839QJ78"/>